<evidence type="ECO:0000313" key="1">
    <source>
        <dbReference type="EMBL" id="KAJ8892457.1"/>
    </source>
</evidence>
<comment type="caution">
    <text evidence="1">The sequence shown here is derived from an EMBL/GenBank/DDBJ whole genome shotgun (WGS) entry which is preliminary data.</text>
</comment>
<sequence length="128" mass="14653">MFDKKWGFPNCLGAADSKHIQILCPKGSVLFHYKSYFSIVILAVYDTFCRFILIEVGAYVKESDDGGIFRKSVLFEKITNGSLNIPEDTVLSSTDIKVPFVFIADEAYPLLRLLMKPYGRRNFNDRKE</sequence>
<gene>
    <name evidence="1" type="ORF">PR048_005037</name>
</gene>
<evidence type="ECO:0000313" key="2">
    <source>
        <dbReference type="Proteomes" id="UP001159363"/>
    </source>
</evidence>
<name>A0ABQ9I732_9NEOP</name>
<dbReference type="EMBL" id="JARBHB010000002">
    <property type="protein sequence ID" value="KAJ8892457.1"/>
    <property type="molecule type" value="Genomic_DNA"/>
</dbReference>
<evidence type="ECO:0008006" key="3">
    <source>
        <dbReference type="Google" id="ProtNLM"/>
    </source>
</evidence>
<keyword evidence="2" id="KW-1185">Reference proteome</keyword>
<organism evidence="1 2">
    <name type="scientific">Dryococelus australis</name>
    <dbReference type="NCBI Taxonomy" id="614101"/>
    <lineage>
        <taxon>Eukaryota</taxon>
        <taxon>Metazoa</taxon>
        <taxon>Ecdysozoa</taxon>
        <taxon>Arthropoda</taxon>
        <taxon>Hexapoda</taxon>
        <taxon>Insecta</taxon>
        <taxon>Pterygota</taxon>
        <taxon>Neoptera</taxon>
        <taxon>Polyneoptera</taxon>
        <taxon>Phasmatodea</taxon>
        <taxon>Verophasmatodea</taxon>
        <taxon>Anareolatae</taxon>
        <taxon>Phasmatidae</taxon>
        <taxon>Eurycanthinae</taxon>
        <taxon>Dryococelus</taxon>
    </lineage>
</organism>
<proteinExistence type="predicted"/>
<accession>A0ABQ9I732</accession>
<reference evidence="1 2" key="1">
    <citation type="submission" date="2023-02" db="EMBL/GenBank/DDBJ databases">
        <title>LHISI_Scaffold_Assembly.</title>
        <authorList>
            <person name="Stuart O.P."/>
            <person name="Cleave R."/>
            <person name="Magrath M.J.L."/>
            <person name="Mikheyev A.S."/>
        </authorList>
    </citation>
    <scope>NUCLEOTIDE SEQUENCE [LARGE SCALE GENOMIC DNA]</scope>
    <source>
        <strain evidence="1">Daus_M_001</strain>
        <tissue evidence="1">Leg muscle</tissue>
    </source>
</reference>
<protein>
    <recommendedName>
        <fullName evidence="3">DDE Tnp4 domain-containing protein</fullName>
    </recommendedName>
</protein>
<dbReference type="Proteomes" id="UP001159363">
    <property type="component" value="Chromosome 2"/>
</dbReference>